<dbReference type="InterPro" id="IPR002560">
    <property type="entry name" value="Transposase_DDE"/>
</dbReference>
<dbReference type="RefSeq" id="WP_106986894.1">
    <property type="nucleotide sequence ID" value="NZ_JBBNHF010000060.1"/>
</dbReference>
<dbReference type="Pfam" id="PF01610">
    <property type="entry name" value="DDE_Tnp_ISL3"/>
    <property type="match status" value="1"/>
</dbReference>
<organism evidence="3 4">
    <name type="scientific">Faecalibacillus faecis</name>
    <dbReference type="NCBI Taxonomy" id="1982628"/>
    <lineage>
        <taxon>Bacteria</taxon>
        <taxon>Bacillati</taxon>
        <taxon>Bacillota</taxon>
        <taxon>Erysipelotrichia</taxon>
        <taxon>Erysipelotrichales</taxon>
        <taxon>Coprobacillaceae</taxon>
        <taxon>Faecalibacillus</taxon>
    </lineage>
</organism>
<keyword evidence="4" id="KW-1185">Reference proteome</keyword>
<evidence type="ECO:0000259" key="2">
    <source>
        <dbReference type="Pfam" id="PF01610"/>
    </source>
</evidence>
<keyword evidence="1" id="KW-0175">Coiled coil</keyword>
<protein>
    <submittedName>
        <fullName evidence="3">ISL3 family transposase</fullName>
    </submittedName>
</protein>
<dbReference type="PANTHER" id="PTHR33498">
    <property type="entry name" value="TRANSPOSASE FOR INSERTION SEQUENCE ELEMENT IS1557"/>
    <property type="match status" value="1"/>
</dbReference>
<dbReference type="EMBL" id="PYLP01000001">
    <property type="protein sequence ID" value="PST42100.1"/>
    <property type="molecule type" value="Genomic_DNA"/>
</dbReference>
<feature type="domain" description="Transposase IS204/IS1001/IS1096/IS1165 DDE" evidence="2">
    <location>
        <begin position="163"/>
        <end position="447"/>
    </location>
</feature>
<comment type="caution">
    <text evidence="3">The sequence shown here is derived from an EMBL/GenBank/DDBJ whole genome shotgun (WGS) entry which is preliminary data.</text>
</comment>
<reference evidence="4" key="1">
    <citation type="submission" date="2018-03" db="EMBL/GenBank/DDBJ databases">
        <title>Lachnoclostridium SNUG30370 gen.nov., sp.nov., isolated from human faeces.</title>
        <authorList>
            <person name="Seo B."/>
            <person name="Jeon K."/>
            <person name="Ko G."/>
        </authorList>
    </citation>
    <scope>NUCLEOTIDE SEQUENCE [LARGE SCALE GENOMIC DNA]</scope>
    <source>
        <strain evidence="4">SNUG30370</strain>
    </source>
</reference>
<proteinExistence type="predicted"/>
<dbReference type="InterPro" id="IPR024064">
    <property type="entry name" value="FdhE-like_sf"/>
</dbReference>
<feature type="coiled-coil region" evidence="1">
    <location>
        <begin position="364"/>
        <end position="391"/>
    </location>
</feature>
<name>A0A2T3G3H7_9FIRM</name>
<accession>A0A2T3G3H7</accession>
<gene>
    <name evidence="3" type="ORF">C7U55_00660</name>
</gene>
<sequence>MKPDTNTMSTDHNSDVLKIFGIDSNIIEHYDIFHRKDGVHIILKLINREQRCPVCQTRTTKVVNYIDKKIKHSVVSTSSCFIDYHARRYRCPACNKTFYESNPFTFGTERISSATVYSVLQDLKKPFETFKSVGERYHISTNTVINIFDRYISTPRLPMPSVLSIDEVYVPTDDRNKYLCILFDFETKMIIDVLPSRHKNVLSAYFHSVPLDERKNVEYMSSDMWVSYHDISKIFLPDTIRTIDRFHLLMEFSKKFNSIRCETMKKYALTKNAYQKEKTKRKLKPDEEAIYREACINYYAFKKFSWLFYKTDSDILNPNNDKKFNRVFNRYMNFYDIHEHICSCDNGFEEICNLKYDLDMFFKNSTVETAKENLENLIKDFKENDRDEMKNFAGTLSRWKNEIIYSFTIIGESTINNGRIENINRTIKTIKRNANGYKNFERLRRRIMWCVNKQGNIILSQRKENES</sequence>
<evidence type="ECO:0000256" key="1">
    <source>
        <dbReference type="SAM" id="Coils"/>
    </source>
</evidence>
<dbReference type="AlphaFoldDB" id="A0A2T3G3H7"/>
<evidence type="ECO:0000313" key="4">
    <source>
        <dbReference type="Proteomes" id="UP000241201"/>
    </source>
</evidence>
<dbReference type="InterPro" id="IPR047951">
    <property type="entry name" value="Transpos_ISL3"/>
</dbReference>
<dbReference type="GeneID" id="77469615"/>
<dbReference type="PANTHER" id="PTHR33498:SF1">
    <property type="entry name" value="TRANSPOSASE FOR INSERTION SEQUENCE ELEMENT IS1557"/>
    <property type="match status" value="1"/>
</dbReference>
<dbReference type="NCBIfam" id="NF033550">
    <property type="entry name" value="transpos_ISL3"/>
    <property type="match status" value="1"/>
</dbReference>
<dbReference type="Proteomes" id="UP000241201">
    <property type="component" value="Unassembled WGS sequence"/>
</dbReference>
<dbReference type="SUPFAM" id="SSF144020">
    <property type="entry name" value="FdhE-like"/>
    <property type="match status" value="1"/>
</dbReference>
<evidence type="ECO:0000313" key="3">
    <source>
        <dbReference type="EMBL" id="PST42100.1"/>
    </source>
</evidence>